<protein>
    <submittedName>
        <fullName evidence="1">Uncharacterized protein</fullName>
    </submittedName>
</protein>
<proteinExistence type="predicted"/>
<gene>
    <name evidence="1" type="ORF">P5673_018127</name>
</gene>
<organism evidence="1 2">
    <name type="scientific">Acropora cervicornis</name>
    <name type="common">Staghorn coral</name>
    <dbReference type="NCBI Taxonomy" id="6130"/>
    <lineage>
        <taxon>Eukaryota</taxon>
        <taxon>Metazoa</taxon>
        <taxon>Cnidaria</taxon>
        <taxon>Anthozoa</taxon>
        <taxon>Hexacorallia</taxon>
        <taxon>Scleractinia</taxon>
        <taxon>Astrocoeniina</taxon>
        <taxon>Acroporidae</taxon>
        <taxon>Acropora</taxon>
    </lineage>
</organism>
<dbReference type="AlphaFoldDB" id="A0AAD9QE10"/>
<reference evidence="1" key="2">
    <citation type="journal article" date="2023" name="Science">
        <title>Genomic signatures of disease resistance in endangered staghorn corals.</title>
        <authorList>
            <person name="Vollmer S.V."/>
            <person name="Selwyn J.D."/>
            <person name="Despard B.A."/>
            <person name="Roesel C.L."/>
        </authorList>
    </citation>
    <scope>NUCLEOTIDE SEQUENCE</scope>
    <source>
        <strain evidence="1">K2</strain>
    </source>
</reference>
<keyword evidence="2" id="KW-1185">Reference proteome</keyword>
<evidence type="ECO:0000313" key="2">
    <source>
        <dbReference type="Proteomes" id="UP001249851"/>
    </source>
</evidence>
<name>A0AAD9QE10_ACRCE</name>
<accession>A0AAD9QE10</accession>
<sequence length="119" mass="13980">MACYQPMSISHTQMQRKWKKMSKPASIYKEVDKLKETFFQRNYSIKYRVRHFNDSQDPVRVIFISEDFRFSANKGEGLVAFDGKNGGKRIGESPHFRCLYVAFSSLCSLKCQRMHRLVS</sequence>
<dbReference type="EMBL" id="JARQWQ010000040">
    <property type="protein sequence ID" value="KAK2559485.1"/>
    <property type="molecule type" value="Genomic_DNA"/>
</dbReference>
<dbReference type="Proteomes" id="UP001249851">
    <property type="component" value="Unassembled WGS sequence"/>
</dbReference>
<evidence type="ECO:0000313" key="1">
    <source>
        <dbReference type="EMBL" id="KAK2559485.1"/>
    </source>
</evidence>
<reference evidence="1" key="1">
    <citation type="journal article" date="2023" name="G3 (Bethesda)">
        <title>Whole genome assembly and annotation of the endangered Caribbean coral Acropora cervicornis.</title>
        <authorList>
            <person name="Selwyn J.D."/>
            <person name="Vollmer S.V."/>
        </authorList>
    </citation>
    <scope>NUCLEOTIDE SEQUENCE</scope>
    <source>
        <strain evidence="1">K2</strain>
    </source>
</reference>
<comment type="caution">
    <text evidence="1">The sequence shown here is derived from an EMBL/GenBank/DDBJ whole genome shotgun (WGS) entry which is preliminary data.</text>
</comment>